<evidence type="ECO:0008006" key="5">
    <source>
        <dbReference type="Google" id="ProtNLM"/>
    </source>
</evidence>
<reference evidence="3 4" key="1">
    <citation type="submission" date="2024-04" db="EMBL/GenBank/DDBJ databases">
        <title>Symmetric and asymmetric DNA N6-adenine methylation regulates different biological responses in Mucorales.</title>
        <authorList>
            <consortium name="Lawrence Berkeley National Laboratory"/>
            <person name="Lax C."/>
            <person name="Mondo S.J."/>
            <person name="Osorio-Concepcion M."/>
            <person name="Muszewska A."/>
            <person name="Corrochano-Luque M."/>
            <person name="Gutierrez G."/>
            <person name="Riley R."/>
            <person name="Lipzen A."/>
            <person name="Guo J."/>
            <person name="Hundley H."/>
            <person name="Amirebrahimi M."/>
            <person name="Ng V."/>
            <person name="Lorenzo-Gutierrez D."/>
            <person name="Binder U."/>
            <person name="Yang J."/>
            <person name="Song Y."/>
            <person name="Canovas D."/>
            <person name="Navarro E."/>
            <person name="Freitag M."/>
            <person name="Gabaldon T."/>
            <person name="Grigoriev I.V."/>
            <person name="Corrochano L.M."/>
            <person name="Nicolas F.E."/>
            <person name="Garre V."/>
        </authorList>
    </citation>
    <scope>NUCLEOTIDE SEQUENCE [LARGE SCALE GENOMIC DNA]</scope>
    <source>
        <strain evidence="3 4">L51</strain>
    </source>
</reference>
<dbReference type="Pfam" id="PF13041">
    <property type="entry name" value="PPR_2"/>
    <property type="match status" value="3"/>
</dbReference>
<dbReference type="InterPro" id="IPR051114">
    <property type="entry name" value="Mito_RNA_Proc_CCM1"/>
</dbReference>
<feature type="repeat" description="PPR" evidence="1">
    <location>
        <begin position="362"/>
        <end position="396"/>
    </location>
</feature>
<feature type="compositionally biased region" description="Pro residues" evidence="2">
    <location>
        <begin position="788"/>
        <end position="801"/>
    </location>
</feature>
<keyword evidence="4" id="KW-1185">Reference proteome</keyword>
<dbReference type="Proteomes" id="UP001448207">
    <property type="component" value="Unassembled WGS sequence"/>
</dbReference>
<evidence type="ECO:0000313" key="3">
    <source>
        <dbReference type="EMBL" id="KAL0076833.1"/>
    </source>
</evidence>
<feature type="compositionally biased region" description="Basic residues" evidence="2">
    <location>
        <begin position="803"/>
        <end position="827"/>
    </location>
</feature>
<dbReference type="InterPro" id="IPR011990">
    <property type="entry name" value="TPR-like_helical_dom_sf"/>
</dbReference>
<gene>
    <name evidence="3" type="ORF">J3Q64DRAFT_1770963</name>
</gene>
<proteinExistence type="predicted"/>
<feature type="region of interest" description="Disordered" evidence="2">
    <location>
        <begin position="784"/>
        <end position="827"/>
    </location>
</feature>
<comment type="caution">
    <text evidence="3">The sequence shown here is derived from an EMBL/GenBank/DDBJ whole genome shotgun (WGS) entry which is preliminary data.</text>
</comment>
<protein>
    <recommendedName>
        <fullName evidence="5">Pentacotripeptide-repeat region of PRORP domain-containing protein</fullName>
    </recommendedName>
</protein>
<dbReference type="PROSITE" id="PS51375">
    <property type="entry name" value="PPR"/>
    <property type="match status" value="4"/>
</dbReference>
<feature type="repeat" description="PPR" evidence="1">
    <location>
        <begin position="397"/>
        <end position="432"/>
    </location>
</feature>
<evidence type="ECO:0000256" key="1">
    <source>
        <dbReference type="PROSITE-ProRule" id="PRU00708"/>
    </source>
</evidence>
<feature type="repeat" description="PPR" evidence="1">
    <location>
        <begin position="578"/>
        <end position="612"/>
    </location>
</feature>
<evidence type="ECO:0000256" key="2">
    <source>
        <dbReference type="SAM" id="MobiDB-lite"/>
    </source>
</evidence>
<dbReference type="InterPro" id="IPR002885">
    <property type="entry name" value="PPR_rpt"/>
</dbReference>
<dbReference type="EMBL" id="JBCLYO010000030">
    <property type="protein sequence ID" value="KAL0076833.1"/>
    <property type="molecule type" value="Genomic_DNA"/>
</dbReference>
<evidence type="ECO:0000313" key="4">
    <source>
        <dbReference type="Proteomes" id="UP001448207"/>
    </source>
</evidence>
<dbReference type="PANTHER" id="PTHR47934">
    <property type="entry name" value="PENTATRICOPEPTIDE REPEAT-CONTAINING PROTEIN PET309, MITOCHONDRIAL"/>
    <property type="match status" value="1"/>
</dbReference>
<organism evidence="3 4">
    <name type="scientific">Phycomyces blakesleeanus</name>
    <dbReference type="NCBI Taxonomy" id="4837"/>
    <lineage>
        <taxon>Eukaryota</taxon>
        <taxon>Fungi</taxon>
        <taxon>Fungi incertae sedis</taxon>
        <taxon>Mucoromycota</taxon>
        <taxon>Mucoromycotina</taxon>
        <taxon>Mucoromycetes</taxon>
        <taxon>Mucorales</taxon>
        <taxon>Phycomycetaceae</taxon>
        <taxon>Phycomyces</taxon>
    </lineage>
</organism>
<accession>A0ABR3AN39</accession>
<dbReference type="Gene3D" id="1.25.40.10">
    <property type="entry name" value="Tetratricopeptide repeat domain"/>
    <property type="match status" value="4"/>
</dbReference>
<dbReference type="NCBIfam" id="TIGR00756">
    <property type="entry name" value="PPR"/>
    <property type="match status" value="2"/>
</dbReference>
<sequence>MRPTLALPTRGGKTSCAFSQQQQKHWLSYFQTVFAPQNTSKRQLGSRKTRYNQHHNLSLPWLISEKYVTCPKGTSPTHHQPCHRFSTNTSPALTAFPLPHPKDNCTEDHFNNEIDSNLPKTIEKHHPRHINSSKDIDEFLSYLNVHAPTLGPEKVFRSLRTALYNAIDYNYDKAWCIYETILEKGVGHLMRINNYNHLLNILKFSSDEHAPARMFLVLNHMQNSPHNHPIVIGPYSYGQILFALERRGDVVSISKVMDTMEQRGIVIPQNFYTLLAFAARRKQTDENIRVAANIMTHAMKKNVMLEQDACAIIISLMSRLPTITETVDFLQGMDLITADTNNTPTSVTANNCDADVPRPLYSIHIYTSLIAGLARKSDATNAMRLFREMRKQGLKPTIVTYSALIEAHAKAGDFDTATRILRKRVSRKGSASKYSVAFTSIITNAIRHGKLDLAEELATSFLEQSNVKSEHMEARFRTALLWCRTKRCVKDGQAFFDSLWKEHPGFCNEFMINHLINAYGNDENKTKVYDTYSLLQQLNTEEASMFSYHHLTNALFKCSDVPGAMVSFGMLRKQGIPDDISLAMVIRGLVTNNEGEVAWRLFKIQRERGIEPNLHAYTSIIKAFANKKAHITRPGSLLTPDILEAADIPTKVSTEFNNANIPGSVQSYNIFKQLTGFQKPNVYIYTTLIACFSKTNIKQAVEIYRHMRSNNVEPTVETYTALLQGCAIFRDATMSLIIFKDMREQKIVPNKHTWRYLLKSMIRSHIDKSKVDKIAAIAKSELSGLTTPLPPLKTPPPPPKTPSKSKKKKYNPKKSTRPWLKKNKTKK</sequence>
<feature type="repeat" description="PPR" evidence="1">
    <location>
        <begin position="715"/>
        <end position="749"/>
    </location>
</feature>
<name>A0ABR3AN39_PHYBL</name>
<dbReference type="PANTHER" id="PTHR47934:SF6">
    <property type="entry name" value="MITOCHONDRIAL GROUP I INTRON SPLICING FACTOR CCM1-RELATED"/>
    <property type="match status" value="1"/>
</dbReference>